<keyword evidence="3" id="KW-0732">Signal</keyword>
<evidence type="ECO:0000256" key="2">
    <source>
        <dbReference type="ARBA" id="ARBA00023276"/>
    </source>
</evidence>
<dbReference type="GO" id="GO:0015979">
    <property type="term" value="P:photosynthesis"/>
    <property type="evidence" value="ECO:0007669"/>
    <property type="project" value="UniProtKB-KW"/>
</dbReference>
<sequence length="339" mass="37132">MKKIIACFCCCYLCFIFPAHAQRLEVLTSGQIKSIRGLSVVNDQVFWVSGTEGTVGKTTNGGRTWEWYRVPGCDSLDWRDIEAFDDSKAIVVNAGEPANIYLTRDGGKNWRRVYFNNTKGIFLDAMAFINEDEGLIIGDPLKGKVTVLQTKDGGYEWKQLKLNNKAKTADGEAFFAASGTCLRAIPNTKMYAFVSGGKTANLYILRNTNITAKRALPMIQGESSQGPFSIATWDRKHFVITGGNYMLDTSTYQNCVTTKDGGKHFTAPVLPPGGYRSAVEYISKDLLVSTGTSGTDLSFDGGKTWKNISRDSYNCARKAKDGTIVILAGVNGKVARLAL</sequence>
<dbReference type="InterPro" id="IPR036278">
    <property type="entry name" value="Sialidase_sf"/>
</dbReference>
<gene>
    <name evidence="5" type="ORF">COR50_16080</name>
</gene>
<dbReference type="GO" id="GO:0009523">
    <property type="term" value="C:photosystem II"/>
    <property type="evidence" value="ECO:0007669"/>
    <property type="project" value="UniProtKB-KW"/>
</dbReference>
<proteinExistence type="predicted"/>
<keyword evidence="1" id="KW-0602">Photosynthesis</keyword>
<name>A0A291QX99_9BACT</name>
<dbReference type="AlphaFoldDB" id="A0A291QX99"/>
<feature type="chain" id="PRO_5012200467" evidence="3">
    <location>
        <begin position="22"/>
        <end position="339"/>
    </location>
</feature>
<feature type="domain" description="Photosynthesis system II assembly factor Ycf48/Hcf136-like" evidence="4">
    <location>
        <begin position="85"/>
        <end position="165"/>
    </location>
</feature>
<dbReference type="PANTHER" id="PTHR47199">
    <property type="entry name" value="PHOTOSYSTEM II STABILITY/ASSEMBLY FACTOR HCF136, CHLOROPLASTIC"/>
    <property type="match status" value="1"/>
</dbReference>
<protein>
    <submittedName>
        <fullName evidence="5">Oxidoreductase</fullName>
    </submittedName>
</protein>
<evidence type="ECO:0000256" key="1">
    <source>
        <dbReference type="ARBA" id="ARBA00022531"/>
    </source>
</evidence>
<dbReference type="EMBL" id="CP023777">
    <property type="protein sequence ID" value="ATL48557.1"/>
    <property type="molecule type" value="Genomic_DNA"/>
</dbReference>
<evidence type="ECO:0000259" key="4">
    <source>
        <dbReference type="Pfam" id="PF14870"/>
    </source>
</evidence>
<organism evidence="5 6">
    <name type="scientific">Chitinophaga caeni</name>
    <dbReference type="NCBI Taxonomy" id="2029983"/>
    <lineage>
        <taxon>Bacteria</taxon>
        <taxon>Pseudomonadati</taxon>
        <taxon>Bacteroidota</taxon>
        <taxon>Chitinophagia</taxon>
        <taxon>Chitinophagales</taxon>
        <taxon>Chitinophagaceae</taxon>
        <taxon>Chitinophaga</taxon>
    </lineage>
</organism>
<dbReference type="Gene3D" id="2.130.10.10">
    <property type="entry name" value="YVTN repeat-like/Quinoprotein amine dehydrogenase"/>
    <property type="match status" value="2"/>
</dbReference>
<dbReference type="RefSeq" id="WP_098194930.1">
    <property type="nucleotide sequence ID" value="NZ_CP023777.1"/>
</dbReference>
<feature type="signal peptide" evidence="3">
    <location>
        <begin position="1"/>
        <end position="21"/>
    </location>
</feature>
<dbReference type="PANTHER" id="PTHR47199:SF2">
    <property type="entry name" value="PHOTOSYSTEM II STABILITY_ASSEMBLY FACTOR HCF136, CHLOROPLASTIC"/>
    <property type="match status" value="1"/>
</dbReference>
<accession>A0A291QX99</accession>
<keyword evidence="2" id="KW-0604">Photosystem II</keyword>
<evidence type="ECO:0000313" key="5">
    <source>
        <dbReference type="EMBL" id="ATL48557.1"/>
    </source>
</evidence>
<dbReference type="SUPFAM" id="SSF50939">
    <property type="entry name" value="Sialidases"/>
    <property type="match status" value="1"/>
</dbReference>
<reference evidence="5 6" key="1">
    <citation type="submission" date="2017-10" db="EMBL/GenBank/DDBJ databases">
        <title>Paenichitinophaga pekingensis gen. nov., sp. nov., isolated from activated sludge.</title>
        <authorList>
            <person name="Jin D."/>
            <person name="Kong X."/>
            <person name="Deng Y."/>
            <person name="Bai Z."/>
        </authorList>
    </citation>
    <scope>NUCLEOTIDE SEQUENCE [LARGE SCALE GENOMIC DNA]</scope>
    <source>
        <strain evidence="5 6">13</strain>
    </source>
</reference>
<dbReference type="Proteomes" id="UP000220133">
    <property type="component" value="Chromosome"/>
</dbReference>
<dbReference type="KEGG" id="cbae:COR50_16080"/>
<dbReference type="InterPro" id="IPR028203">
    <property type="entry name" value="PSII_CF48-like_dom"/>
</dbReference>
<evidence type="ECO:0000256" key="3">
    <source>
        <dbReference type="SAM" id="SignalP"/>
    </source>
</evidence>
<dbReference type="Pfam" id="PF14870">
    <property type="entry name" value="PSII_BNR"/>
    <property type="match status" value="1"/>
</dbReference>
<evidence type="ECO:0000313" key="6">
    <source>
        <dbReference type="Proteomes" id="UP000220133"/>
    </source>
</evidence>
<dbReference type="OrthoDB" id="9813892at2"/>
<keyword evidence="6" id="KW-1185">Reference proteome</keyword>
<dbReference type="InterPro" id="IPR015943">
    <property type="entry name" value="WD40/YVTN_repeat-like_dom_sf"/>
</dbReference>